<dbReference type="Proteomes" id="UP000015530">
    <property type="component" value="Unassembled WGS sequence"/>
</dbReference>
<reference evidence="2" key="1">
    <citation type="journal article" date="2013" name="Mol. Plant Microbe Interact.">
        <title>Global aspects of pacC regulation of pathogenicity genes in Colletotrichum gloeosporioides as revealed by transcriptome analysis.</title>
        <authorList>
            <person name="Alkan N."/>
            <person name="Meng X."/>
            <person name="Friedlander G."/>
            <person name="Reuveni E."/>
            <person name="Sukno S."/>
            <person name="Sherman A."/>
            <person name="Thon M."/>
            <person name="Fluhr R."/>
            <person name="Prusky D."/>
        </authorList>
    </citation>
    <scope>NUCLEOTIDE SEQUENCE [LARGE SCALE GENOMIC DNA]</scope>
    <source>
        <strain evidence="2">Cg-14</strain>
    </source>
</reference>
<protein>
    <submittedName>
        <fullName evidence="1">Uncharacterized protein</fullName>
    </submittedName>
</protein>
<comment type="caution">
    <text evidence="1">The sequence shown here is derived from an EMBL/GenBank/DDBJ whole genome shotgun (WGS) entry which is preliminary data.</text>
</comment>
<evidence type="ECO:0000313" key="1">
    <source>
        <dbReference type="EMBL" id="EQB46302.1"/>
    </source>
</evidence>
<proteinExistence type="predicted"/>
<sequence>MIIFMMFE</sequence>
<name>T0JT62_COLGC</name>
<organism evidence="1 2">
    <name type="scientific">Colletotrichum gloeosporioides (strain Cg-14)</name>
    <name type="common">Anthracnose fungus</name>
    <name type="synonym">Glomerella cingulata</name>
    <dbReference type="NCBI Taxonomy" id="1237896"/>
    <lineage>
        <taxon>Eukaryota</taxon>
        <taxon>Fungi</taxon>
        <taxon>Dikarya</taxon>
        <taxon>Ascomycota</taxon>
        <taxon>Pezizomycotina</taxon>
        <taxon>Sordariomycetes</taxon>
        <taxon>Hypocreomycetidae</taxon>
        <taxon>Glomerellales</taxon>
        <taxon>Glomerellaceae</taxon>
        <taxon>Colletotrichum</taxon>
        <taxon>Colletotrichum gloeosporioides species complex</taxon>
    </lineage>
</organism>
<gene>
    <name evidence="1" type="ORF">CGLO_14655</name>
</gene>
<accession>T0JT62</accession>
<dbReference type="EMBL" id="AMYD01003450">
    <property type="protein sequence ID" value="EQB46302.1"/>
    <property type="molecule type" value="Genomic_DNA"/>
</dbReference>
<dbReference type="HOGENOM" id="CLU_3439486_0_0_1"/>
<evidence type="ECO:0000313" key="2">
    <source>
        <dbReference type="Proteomes" id="UP000015530"/>
    </source>
</evidence>